<dbReference type="EMBL" id="JAAPAO010000011">
    <property type="protein sequence ID" value="KAF4677613.1"/>
    <property type="molecule type" value="Genomic_DNA"/>
</dbReference>
<evidence type="ECO:0000256" key="5">
    <source>
        <dbReference type="ARBA" id="ARBA00022917"/>
    </source>
</evidence>
<dbReference type="GO" id="GO:0006417">
    <property type="term" value="P:regulation of translation"/>
    <property type="evidence" value="ECO:0007669"/>
    <property type="project" value="UniProtKB-KW"/>
</dbReference>
<evidence type="ECO:0000256" key="1">
    <source>
        <dbReference type="ARBA" id="ARBA00009860"/>
    </source>
</evidence>
<dbReference type="PANTHER" id="PTHR11960:SF8">
    <property type="entry name" value="EUKARYOTIC TRANSLATION INITIATION FACTOR 4E1-RELATED"/>
    <property type="match status" value="1"/>
</dbReference>
<name>A0A7J6N173_PERCH</name>
<proteinExistence type="inferred from homology"/>
<comment type="caution">
    <text evidence="8">The sequence shown here is derived from an EMBL/GenBank/DDBJ whole genome shotgun (WGS) entry which is preliminary data.</text>
</comment>
<gene>
    <name evidence="8" type="ORF">FOL47_000568</name>
</gene>
<feature type="compositionally biased region" description="Low complexity" evidence="7">
    <location>
        <begin position="25"/>
        <end position="36"/>
    </location>
</feature>
<feature type="region of interest" description="Disordered" evidence="7">
    <location>
        <begin position="233"/>
        <end position="301"/>
    </location>
</feature>
<feature type="compositionally biased region" description="Polar residues" evidence="7">
    <location>
        <begin position="1"/>
        <end position="11"/>
    </location>
</feature>
<evidence type="ECO:0000313" key="8">
    <source>
        <dbReference type="EMBL" id="KAF4677613.1"/>
    </source>
</evidence>
<dbReference type="InterPro" id="IPR001040">
    <property type="entry name" value="TIF_eIF_4E"/>
</dbReference>
<feature type="compositionally biased region" description="Low complexity" evidence="7">
    <location>
        <begin position="292"/>
        <end position="301"/>
    </location>
</feature>
<comment type="similarity">
    <text evidence="1 6">Belongs to the eukaryotic initiation factor 4E family.</text>
</comment>
<evidence type="ECO:0000313" key="9">
    <source>
        <dbReference type="Proteomes" id="UP000591131"/>
    </source>
</evidence>
<evidence type="ECO:0008006" key="10">
    <source>
        <dbReference type="Google" id="ProtNLM"/>
    </source>
</evidence>
<dbReference type="Gene3D" id="3.30.760.10">
    <property type="entry name" value="RNA Cap, Translation Initiation Factor Eif4e"/>
    <property type="match status" value="1"/>
</dbReference>
<evidence type="ECO:0000256" key="3">
    <source>
        <dbReference type="ARBA" id="ARBA00022845"/>
    </source>
</evidence>
<dbReference type="PROSITE" id="PS00813">
    <property type="entry name" value="IF4E"/>
    <property type="match status" value="1"/>
</dbReference>
<sequence length="301" mass="32949">MSGTGTITPSNVGMEHSSLHRLPEESGASISNNSEAAADDDAADFEACSSSSGTAPPPSNKPHPLEHTWSFWLMYQAQTKDKKDNWKGTQKRVLDFSTVEDFWRVFNNVSPPSRLTYADYSVFRQGIAPMWEDETCAKGGRWMVSVDRPVKRGAGSGQQKESIDESWLNMLLSLIGGTFPNRGTGVDAVCGAVCSVRKYNIRLALWIGTSNKDEVLRLGHLFKGAIAPLFAPLTSSGEENSDENQQQREQALNRRHPTSMSFEYFTKDPSHVPLELSLKSKTDDGDDDDIGGDATAAGQNA</sequence>
<accession>A0A7J6N173</accession>
<keyword evidence="5 6" id="KW-0648">Protein biosynthesis</keyword>
<dbReference type="Proteomes" id="UP000591131">
    <property type="component" value="Unassembled WGS sequence"/>
</dbReference>
<dbReference type="Pfam" id="PF01652">
    <property type="entry name" value="IF4E"/>
    <property type="match status" value="1"/>
</dbReference>
<dbReference type="GO" id="GO:0016281">
    <property type="term" value="C:eukaryotic translation initiation factor 4F complex"/>
    <property type="evidence" value="ECO:0007669"/>
    <property type="project" value="TreeGrafter"/>
</dbReference>
<keyword evidence="9" id="KW-1185">Reference proteome</keyword>
<dbReference type="PANTHER" id="PTHR11960">
    <property type="entry name" value="EUKARYOTIC TRANSLATION INITIATION FACTOR 4E RELATED"/>
    <property type="match status" value="1"/>
</dbReference>
<dbReference type="InterPro" id="IPR023398">
    <property type="entry name" value="TIF_eIF4e-like"/>
</dbReference>
<protein>
    <recommendedName>
        <fullName evidence="10">Eukaryotic translation initiation factor 4E</fullName>
    </recommendedName>
</protein>
<evidence type="ECO:0000256" key="6">
    <source>
        <dbReference type="RuleBase" id="RU004374"/>
    </source>
</evidence>
<feature type="region of interest" description="Disordered" evidence="7">
    <location>
        <begin position="1"/>
        <end position="63"/>
    </location>
</feature>
<dbReference type="AlphaFoldDB" id="A0A7J6N173"/>
<dbReference type="OrthoDB" id="590761at2759"/>
<dbReference type="InterPro" id="IPR019770">
    <property type="entry name" value="TIF_eIF_4E_CS"/>
</dbReference>
<keyword evidence="3" id="KW-0810">Translation regulation</keyword>
<evidence type="ECO:0000256" key="7">
    <source>
        <dbReference type="SAM" id="MobiDB-lite"/>
    </source>
</evidence>
<keyword evidence="2 6" id="KW-0396">Initiation factor</keyword>
<dbReference type="GO" id="GO:0000340">
    <property type="term" value="F:RNA 7-methylguanosine cap binding"/>
    <property type="evidence" value="ECO:0007669"/>
    <property type="project" value="TreeGrafter"/>
</dbReference>
<dbReference type="SUPFAM" id="SSF55418">
    <property type="entry name" value="eIF4e-like"/>
    <property type="match status" value="1"/>
</dbReference>
<organism evidence="8 9">
    <name type="scientific">Perkinsus chesapeaki</name>
    <name type="common">Clam parasite</name>
    <name type="synonym">Perkinsus andrewsi</name>
    <dbReference type="NCBI Taxonomy" id="330153"/>
    <lineage>
        <taxon>Eukaryota</taxon>
        <taxon>Sar</taxon>
        <taxon>Alveolata</taxon>
        <taxon>Perkinsozoa</taxon>
        <taxon>Perkinsea</taxon>
        <taxon>Perkinsida</taxon>
        <taxon>Perkinsidae</taxon>
        <taxon>Perkinsus</taxon>
    </lineage>
</organism>
<evidence type="ECO:0000256" key="4">
    <source>
        <dbReference type="ARBA" id="ARBA00022884"/>
    </source>
</evidence>
<evidence type="ECO:0000256" key="2">
    <source>
        <dbReference type="ARBA" id="ARBA00022540"/>
    </source>
</evidence>
<feature type="compositionally biased region" description="Polar residues" evidence="7">
    <location>
        <begin position="233"/>
        <end position="250"/>
    </location>
</feature>
<dbReference type="GO" id="GO:0003743">
    <property type="term" value="F:translation initiation factor activity"/>
    <property type="evidence" value="ECO:0007669"/>
    <property type="project" value="UniProtKB-KW"/>
</dbReference>
<keyword evidence="4 6" id="KW-0694">RNA-binding</keyword>
<reference evidence="8 9" key="1">
    <citation type="submission" date="2020-04" db="EMBL/GenBank/DDBJ databases">
        <title>Perkinsus chesapeaki whole genome sequence.</title>
        <authorList>
            <person name="Bogema D.R."/>
        </authorList>
    </citation>
    <scope>NUCLEOTIDE SEQUENCE [LARGE SCALE GENOMIC DNA]</scope>
    <source>
        <strain evidence="8">ATCC PRA-425</strain>
    </source>
</reference>